<evidence type="ECO:0000256" key="6">
    <source>
        <dbReference type="SAM" id="Phobius"/>
    </source>
</evidence>
<feature type="transmembrane region" description="Helical" evidence="6">
    <location>
        <begin position="470"/>
        <end position="503"/>
    </location>
</feature>
<keyword evidence="8" id="KW-1185">Reference proteome</keyword>
<evidence type="ECO:0000256" key="1">
    <source>
        <dbReference type="ARBA" id="ARBA00004123"/>
    </source>
</evidence>
<feature type="region of interest" description="Disordered" evidence="5">
    <location>
        <begin position="236"/>
        <end position="263"/>
    </location>
</feature>
<keyword evidence="3" id="KW-0690">Ribosome biogenesis</keyword>
<dbReference type="Proteomes" id="UP000664859">
    <property type="component" value="Unassembled WGS sequence"/>
</dbReference>
<organism evidence="7 8">
    <name type="scientific">Tribonema minus</name>
    <dbReference type="NCBI Taxonomy" id="303371"/>
    <lineage>
        <taxon>Eukaryota</taxon>
        <taxon>Sar</taxon>
        <taxon>Stramenopiles</taxon>
        <taxon>Ochrophyta</taxon>
        <taxon>PX clade</taxon>
        <taxon>Xanthophyceae</taxon>
        <taxon>Tribonematales</taxon>
        <taxon>Tribonemataceae</taxon>
        <taxon>Tribonema</taxon>
    </lineage>
</organism>
<keyword evidence="6" id="KW-0472">Membrane</keyword>
<accession>A0A836CG24</accession>
<feature type="region of interest" description="Disordered" evidence="5">
    <location>
        <begin position="325"/>
        <end position="344"/>
    </location>
</feature>
<dbReference type="EMBL" id="JAFCMP010000161">
    <property type="protein sequence ID" value="KAG5184542.1"/>
    <property type="molecule type" value="Genomic_DNA"/>
</dbReference>
<dbReference type="GO" id="GO:0042254">
    <property type="term" value="P:ribosome biogenesis"/>
    <property type="evidence" value="ECO:0007669"/>
    <property type="project" value="UniProtKB-KW"/>
</dbReference>
<comment type="caution">
    <text evidence="7">The sequence shown here is derived from an EMBL/GenBank/DDBJ whole genome shotgun (WGS) entry which is preliminary data.</text>
</comment>
<comment type="subcellular location">
    <subcellularLocation>
        <location evidence="1">Nucleus</location>
    </subcellularLocation>
</comment>
<keyword evidence="6" id="KW-1133">Transmembrane helix</keyword>
<keyword evidence="4" id="KW-0539">Nucleus</keyword>
<name>A0A836CG24_9STRA</name>
<evidence type="ECO:0000256" key="2">
    <source>
        <dbReference type="ARBA" id="ARBA00010077"/>
    </source>
</evidence>
<dbReference type="InterPro" id="IPR007023">
    <property type="entry name" value="Ribosom_reg"/>
</dbReference>
<feature type="region of interest" description="Disordered" evidence="5">
    <location>
        <begin position="1"/>
        <end position="24"/>
    </location>
</feature>
<proteinExistence type="inferred from homology"/>
<keyword evidence="6" id="KW-0812">Transmembrane</keyword>
<comment type="similarity">
    <text evidence="2">Belongs to the RRS1 family.</text>
</comment>
<evidence type="ECO:0000256" key="4">
    <source>
        <dbReference type="ARBA" id="ARBA00023242"/>
    </source>
</evidence>
<dbReference type="GO" id="GO:0005634">
    <property type="term" value="C:nucleus"/>
    <property type="evidence" value="ECO:0007669"/>
    <property type="project" value="UniProtKB-SubCell"/>
</dbReference>
<evidence type="ECO:0000313" key="7">
    <source>
        <dbReference type="EMBL" id="KAG5184542.1"/>
    </source>
</evidence>
<reference evidence="7" key="1">
    <citation type="submission" date="2021-02" db="EMBL/GenBank/DDBJ databases">
        <title>First Annotated Genome of the Yellow-green Alga Tribonema minus.</title>
        <authorList>
            <person name="Mahan K.M."/>
        </authorList>
    </citation>
    <scope>NUCLEOTIDE SEQUENCE</scope>
    <source>
        <strain evidence="7">UTEX B ZZ1240</strain>
    </source>
</reference>
<dbReference type="AlphaFoldDB" id="A0A836CG24"/>
<sequence>MAVSAADIAPNAFSRSQDNSAEAEDMSFDLRNLVAFNPHAVDAASLGSTAEERERALMERARMGVQQLMAKLFTLPSEPSNVGPVAHLPAEEVTQVPREKPLPKPRAETKWEKFAKEKGIKAKKSSRMVWDEDHKEWRPNWGYKRGNDGVLDLPIVEHKSNADIMADPWTEARAAKKARVVKNLTQRAKNDMRSSGKNPMAGIPLDMMPAARGLAGSAGSRKRGRDSTRKALELAQASTASMGKFDSKRAGEPERKKGAGGVAAAARQKFKPLVVKGGAKTEGEGALKILNSVMINRDKRKNKSAVAAETKSNFVAYDAIEGNSSASNRKKKGRAAAGKATKVTKKRAKDPYASMSLLRCSQGARKLSAGQFAKAFKAGQWERNVTRTVICSSCAFTSSSHAAAAIRPLHTYSFRNEALKFNVSQVGSAQSGYGSRTDARGWEQRRGIRIDRQQQQNWPRSDLTIIEKALLGAAVVGIGFLAVSFGAMVLAILVPLVGALALFRYARNRITRNTYDVMRRTPPGTRGAYGPPSGGPFTSPSMLSELVDRMVAGSVGEALMRLQAAAEAIRQDVTAKLQNNAAAVKALGPGAKLDDPVQAQHEADPSGSRMRMVFPVAGTRGGGQVEVVASGDAAALETMSMRYHSVILRLRNGTTIDLTSSSTGVASGGAEPPIIEAEFREKR</sequence>
<evidence type="ECO:0000313" key="8">
    <source>
        <dbReference type="Proteomes" id="UP000664859"/>
    </source>
</evidence>
<evidence type="ECO:0000256" key="3">
    <source>
        <dbReference type="ARBA" id="ARBA00022517"/>
    </source>
</evidence>
<dbReference type="OrthoDB" id="28455at2759"/>
<dbReference type="Pfam" id="PF04939">
    <property type="entry name" value="RRS1"/>
    <property type="match status" value="1"/>
</dbReference>
<protein>
    <submittedName>
        <fullName evidence="7">Ribosome biogenesis regulatory protein-domain-containing protein</fullName>
    </submittedName>
</protein>
<evidence type="ECO:0000256" key="5">
    <source>
        <dbReference type="SAM" id="MobiDB-lite"/>
    </source>
</evidence>
<gene>
    <name evidence="7" type="ORF">JKP88DRAFT_268544</name>
</gene>
<feature type="compositionally biased region" description="Basic and acidic residues" evidence="5">
    <location>
        <begin position="245"/>
        <end position="257"/>
    </location>
</feature>